<dbReference type="EMBL" id="CYXR01000006">
    <property type="protein sequence ID" value="CUM84154.1"/>
    <property type="molecule type" value="Genomic_DNA"/>
</dbReference>
<feature type="transmembrane region" description="Helical" evidence="7">
    <location>
        <begin position="212"/>
        <end position="233"/>
    </location>
</feature>
<keyword evidence="6 7" id="KW-0472">Membrane</keyword>
<dbReference type="InterPro" id="IPR025966">
    <property type="entry name" value="OppC_N"/>
</dbReference>
<dbReference type="GO" id="GO:0005886">
    <property type="term" value="C:plasma membrane"/>
    <property type="evidence" value="ECO:0007669"/>
    <property type="project" value="UniProtKB-SubCell"/>
</dbReference>
<dbReference type="Pfam" id="PF12911">
    <property type="entry name" value="OppC_N"/>
    <property type="match status" value="1"/>
</dbReference>
<dbReference type="PANTHER" id="PTHR43386">
    <property type="entry name" value="OLIGOPEPTIDE TRANSPORT SYSTEM PERMEASE PROTEIN APPC"/>
    <property type="match status" value="1"/>
</dbReference>
<evidence type="ECO:0000256" key="2">
    <source>
        <dbReference type="ARBA" id="ARBA00022448"/>
    </source>
</evidence>
<feature type="transmembrane region" description="Helical" evidence="7">
    <location>
        <begin position="38"/>
        <end position="59"/>
    </location>
</feature>
<name>A0A173S166_9FIRM</name>
<evidence type="ECO:0000256" key="6">
    <source>
        <dbReference type="ARBA" id="ARBA00023136"/>
    </source>
</evidence>
<proteinExistence type="inferred from homology"/>
<dbReference type="PROSITE" id="PS50928">
    <property type="entry name" value="ABC_TM1"/>
    <property type="match status" value="1"/>
</dbReference>
<sequence>MENKEVKRDLSEASQQEMLLKERKANSAWRKLRRNKSAMFGLILVVFVTLFSLVGPFIYRVDPAAMDFLKVNAKPGTPGLPLGADNLGRDLLARLIHGGRVSLIVAVGGMAVGAVIGILAGLISGYAGGKVDIIIMRVMDGMSAFPFTLLALMLMTALGAGIENVILSIGIASVPGYARMARGQVLVVKNEEYIKAVKAFGASNSRILFKHLLPNIVSSLIVYATLNVAGAILTEASLSFLGMGITPPDVSWGAILKDGQDVIRSASHIATYSGLAILITVLGFNLLGDGIRDVLDPKMKK</sequence>
<evidence type="ECO:0000256" key="4">
    <source>
        <dbReference type="ARBA" id="ARBA00022692"/>
    </source>
</evidence>
<keyword evidence="3" id="KW-1003">Cell membrane</keyword>
<dbReference type="EMBL" id="QSOV01000005">
    <property type="protein sequence ID" value="RGJ24216.1"/>
    <property type="molecule type" value="Genomic_DNA"/>
</dbReference>
<evidence type="ECO:0000259" key="8">
    <source>
        <dbReference type="PROSITE" id="PS50928"/>
    </source>
</evidence>
<dbReference type="InterPro" id="IPR000515">
    <property type="entry name" value="MetI-like"/>
</dbReference>
<evidence type="ECO:0000256" key="7">
    <source>
        <dbReference type="RuleBase" id="RU363032"/>
    </source>
</evidence>
<keyword evidence="2 7" id="KW-0813">Transport</keyword>
<keyword evidence="4 7" id="KW-0812">Transmembrane</keyword>
<dbReference type="InterPro" id="IPR050366">
    <property type="entry name" value="BP-dependent_transpt_permease"/>
</dbReference>
<feature type="transmembrane region" description="Helical" evidence="7">
    <location>
        <begin position="269"/>
        <end position="291"/>
    </location>
</feature>
<reference evidence="9 11" key="1">
    <citation type="submission" date="2015-09" db="EMBL/GenBank/DDBJ databases">
        <authorList>
            <consortium name="Pathogen Informatics"/>
        </authorList>
    </citation>
    <scope>NUCLEOTIDE SEQUENCE [LARGE SCALE GENOMIC DNA]</scope>
    <source>
        <strain evidence="9 11">2789STDY5834962</strain>
    </source>
</reference>
<feature type="domain" description="ABC transmembrane type-1" evidence="8">
    <location>
        <begin position="99"/>
        <end position="288"/>
    </location>
</feature>
<evidence type="ECO:0000256" key="1">
    <source>
        <dbReference type="ARBA" id="ARBA00004651"/>
    </source>
</evidence>
<evidence type="ECO:0000256" key="5">
    <source>
        <dbReference type="ARBA" id="ARBA00022989"/>
    </source>
</evidence>
<dbReference type="CDD" id="cd06261">
    <property type="entry name" value="TM_PBP2"/>
    <property type="match status" value="1"/>
</dbReference>
<evidence type="ECO:0000313" key="11">
    <source>
        <dbReference type="Proteomes" id="UP000095727"/>
    </source>
</evidence>
<comment type="subcellular location">
    <subcellularLocation>
        <location evidence="1 7">Cell membrane</location>
        <topology evidence="1 7">Multi-pass membrane protein</topology>
    </subcellularLocation>
</comment>
<dbReference type="RefSeq" id="WP_055156032.1">
    <property type="nucleotide sequence ID" value="NZ_CYXR01000006.1"/>
</dbReference>
<dbReference type="Proteomes" id="UP000260655">
    <property type="component" value="Unassembled WGS sequence"/>
</dbReference>
<evidence type="ECO:0000313" key="12">
    <source>
        <dbReference type="Proteomes" id="UP000260655"/>
    </source>
</evidence>
<comment type="similarity">
    <text evidence="7">Belongs to the binding-protein-dependent transport system permease family.</text>
</comment>
<accession>A0A173S166</accession>
<dbReference type="Proteomes" id="UP000095727">
    <property type="component" value="Unassembled WGS sequence"/>
</dbReference>
<dbReference type="GO" id="GO:0055085">
    <property type="term" value="P:transmembrane transport"/>
    <property type="evidence" value="ECO:0007669"/>
    <property type="project" value="InterPro"/>
</dbReference>
<dbReference type="InterPro" id="IPR035906">
    <property type="entry name" value="MetI-like_sf"/>
</dbReference>
<evidence type="ECO:0000313" key="10">
    <source>
        <dbReference type="EMBL" id="RGJ24216.1"/>
    </source>
</evidence>
<gene>
    <name evidence="9" type="primary">gsiD_2</name>
    <name evidence="10" type="ORF">DXD67_06900</name>
    <name evidence="9" type="ORF">ERS852574_01049</name>
</gene>
<organism evidence="9 11">
    <name type="scientific">Coprococcus comes</name>
    <dbReference type="NCBI Taxonomy" id="410072"/>
    <lineage>
        <taxon>Bacteria</taxon>
        <taxon>Bacillati</taxon>
        <taxon>Bacillota</taxon>
        <taxon>Clostridia</taxon>
        <taxon>Lachnospirales</taxon>
        <taxon>Lachnospiraceae</taxon>
        <taxon>Coprococcus</taxon>
    </lineage>
</organism>
<dbReference type="Gene3D" id="1.10.3720.10">
    <property type="entry name" value="MetI-like"/>
    <property type="match status" value="1"/>
</dbReference>
<dbReference type="Pfam" id="PF00528">
    <property type="entry name" value="BPD_transp_1"/>
    <property type="match status" value="1"/>
</dbReference>
<evidence type="ECO:0000313" key="9">
    <source>
        <dbReference type="EMBL" id="CUM84154.1"/>
    </source>
</evidence>
<dbReference type="AlphaFoldDB" id="A0A173S166"/>
<evidence type="ECO:0000256" key="3">
    <source>
        <dbReference type="ARBA" id="ARBA00022475"/>
    </source>
</evidence>
<protein>
    <submittedName>
        <fullName evidence="10">ABC transporter permease</fullName>
    </submittedName>
    <submittedName>
        <fullName evidence="9">Glutathione transport system permease protein gsiD</fullName>
    </submittedName>
</protein>
<keyword evidence="5 7" id="KW-1133">Transmembrane helix</keyword>
<reference evidence="10 12" key="2">
    <citation type="submission" date="2018-08" db="EMBL/GenBank/DDBJ databases">
        <title>A genome reference for cultivated species of the human gut microbiota.</title>
        <authorList>
            <person name="Zou Y."/>
            <person name="Xue W."/>
            <person name="Luo G."/>
        </authorList>
    </citation>
    <scope>NUCLEOTIDE SEQUENCE [LARGE SCALE GENOMIC DNA]</scope>
    <source>
        <strain evidence="10 12">TM07-19</strain>
    </source>
</reference>
<dbReference type="PANTHER" id="PTHR43386:SF1">
    <property type="entry name" value="D,D-DIPEPTIDE TRANSPORT SYSTEM PERMEASE PROTEIN DDPC-RELATED"/>
    <property type="match status" value="1"/>
</dbReference>
<feature type="transmembrane region" description="Helical" evidence="7">
    <location>
        <begin position="101"/>
        <end position="127"/>
    </location>
</feature>
<dbReference type="SUPFAM" id="SSF161098">
    <property type="entry name" value="MetI-like"/>
    <property type="match status" value="1"/>
</dbReference>
<feature type="transmembrane region" description="Helical" evidence="7">
    <location>
        <begin position="147"/>
        <end position="172"/>
    </location>
</feature>